<evidence type="ECO:0000313" key="2">
    <source>
        <dbReference type="EMBL" id="JAC66184.1"/>
    </source>
</evidence>
<name>A0A061R620_9CHLO</name>
<organism evidence="2">
    <name type="scientific">Tetraselmis sp. GSL018</name>
    <dbReference type="NCBI Taxonomy" id="582737"/>
    <lineage>
        <taxon>Eukaryota</taxon>
        <taxon>Viridiplantae</taxon>
        <taxon>Chlorophyta</taxon>
        <taxon>core chlorophytes</taxon>
        <taxon>Chlorodendrophyceae</taxon>
        <taxon>Chlorodendrales</taxon>
        <taxon>Chlorodendraceae</taxon>
        <taxon>Tetraselmis</taxon>
    </lineage>
</organism>
<feature type="region of interest" description="Disordered" evidence="1">
    <location>
        <begin position="23"/>
        <end position="161"/>
    </location>
</feature>
<proteinExistence type="predicted"/>
<dbReference type="EMBL" id="GBEZ01020496">
    <property type="protein sequence ID" value="JAC66184.1"/>
    <property type="molecule type" value="Transcribed_RNA"/>
</dbReference>
<accession>A0A061R620</accession>
<protein>
    <submittedName>
        <fullName evidence="2">Uncharacterized protein</fullName>
    </submittedName>
</protein>
<gene>
    <name evidence="2" type="ORF">TSPGSL018_14303</name>
</gene>
<feature type="non-terminal residue" evidence="2">
    <location>
        <position position="1"/>
    </location>
</feature>
<evidence type="ECO:0000256" key="1">
    <source>
        <dbReference type="SAM" id="MobiDB-lite"/>
    </source>
</evidence>
<dbReference type="AlphaFoldDB" id="A0A061R620"/>
<reference evidence="2" key="1">
    <citation type="submission" date="2014-05" db="EMBL/GenBank/DDBJ databases">
        <title>The transcriptome of the halophilic microalga Tetraselmis sp. GSL018 isolated from the Great Salt Lake, Utah.</title>
        <authorList>
            <person name="Jinkerson R.E."/>
            <person name="D'Adamo S."/>
            <person name="Posewitz M.C."/>
        </authorList>
    </citation>
    <scope>NUCLEOTIDE SEQUENCE</scope>
    <source>
        <strain evidence="2">GSL018</strain>
    </source>
</reference>
<sequence length="241" mass="25533">RDEDSYRGGCFGQAPAATAALHDNRAATWTGAAPEEPPPPARAAAGHRQRIRSREAVQQTKPRQGPEATHALLRSGRRQGKQNIPLAGPAKTVGSGLHRVAQQHSQRLRGEDSATKVIASARRSRLPQSGLRLEPRAPASRVTHGHTEGLPAGREPLPEEDSLSAWHQSVQQQQMAVRSSAQAHHPAALGARRRAGQVSARLHRASPGLNINGHGTGQPSALPQVAAVGGGQVLAGMRRHV</sequence>